<keyword evidence="1" id="KW-0472">Membrane</keyword>
<feature type="transmembrane region" description="Helical" evidence="1">
    <location>
        <begin position="45"/>
        <end position="62"/>
    </location>
</feature>
<comment type="caution">
    <text evidence="2">The sequence shown here is derived from an EMBL/GenBank/DDBJ whole genome shotgun (WGS) entry which is preliminary data.</text>
</comment>
<feature type="transmembrane region" description="Helical" evidence="1">
    <location>
        <begin position="115"/>
        <end position="132"/>
    </location>
</feature>
<feature type="transmembrane region" description="Helical" evidence="1">
    <location>
        <begin position="74"/>
        <end position="94"/>
    </location>
</feature>
<organism evidence="2 3">
    <name type="scientific">Thermoproteota archaeon</name>
    <dbReference type="NCBI Taxonomy" id="2056631"/>
    <lineage>
        <taxon>Archaea</taxon>
        <taxon>Thermoproteota</taxon>
    </lineage>
</organism>
<feature type="transmembrane region" description="Helical" evidence="1">
    <location>
        <begin position="152"/>
        <end position="174"/>
    </location>
</feature>
<sequence>MCMVLTPKDLVRIAGFSVVSGVVFAIWSHLIAPIAFALGGHVGIGAVYGMWFIGGTLVGYIVRKPTAAFLGEAIGSIVELLLISPYSILLYYYGPAQGIMSEIAFALGKYKRWDLPIMVLAGVLPVIAAYPFDVFVSPFYPQARFYPFSLHVTIVSAMVVSGALLAGVLVKLIVDFATKAGAIKVGEAS</sequence>
<dbReference type="EMBL" id="QMQX01000146">
    <property type="protein sequence ID" value="RLE50908.1"/>
    <property type="molecule type" value="Genomic_DNA"/>
</dbReference>
<dbReference type="Proteomes" id="UP000272051">
    <property type="component" value="Unassembled WGS sequence"/>
</dbReference>
<dbReference type="InterPro" id="IPR017195">
    <property type="entry name" value="ABC_thiamin-permease_prd"/>
</dbReference>
<reference evidence="2 3" key="1">
    <citation type="submission" date="2018-06" db="EMBL/GenBank/DDBJ databases">
        <title>Extensive metabolic versatility and redundancy in microbially diverse, dynamic hydrothermal sediments.</title>
        <authorList>
            <person name="Dombrowski N."/>
            <person name="Teske A."/>
            <person name="Baker B.J."/>
        </authorList>
    </citation>
    <scope>NUCLEOTIDE SEQUENCE [LARGE SCALE GENOMIC DNA]</scope>
    <source>
        <strain evidence="2">B34_G17</strain>
    </source>
</reference>
<name>A0A497EW59_9CREN</name>
<feature type="transmembrane region" description="Helical" evidence="1">
    <location>
        <begin position="13"/>
        <end position="38"/>
    </location>
</feature>
<evidence type="ECO:0000313" key="3">
    <source>
        <dbReference type="Proteomes" id="UP000272051"/>
    </source>
</evidence>
<dbReference type="AlphaFoldDB" id="A0A497EW59"/>
<evidence type="ECO:0000256" key="1">
    <source>
        <dbReference type="SAM" id="Phobius"/>
    </source>
</evidence>
<protein>
    <submittedName>
        <fullName evidence="2">Uncharacterized protein</fullName>
    </submittedName>
</protein>
<evidence type="ECO:0000313" key="2">
    <source>
        <dbReference type="EMBL" id="RLE50908.1"/>
    </source>
</evidence>
<dbReference type="Pfam" id="PF09819">
    <property type="entry name" value="ABC_cobalt"/>
    <property type="match status" value="1"/>
</dbReference>
<keyword evidence="1" id="KW-0812">Transmembrane</keyword>
<keyword evidence="1" id="KW-1133">Transmembrane helix</keyword>
<proteinExistence type="predicted"/>
<accession>A0A497EW59</accession>
<gene>
    <name evidence="2" type="ORF">DRJ33_06860</name>
</gene>